<comment type="subcellular location">
    <subcellularLocation>
        <location evidence="1">Cytoplasm</location>
    </subcellularLocation>
</comment>
<accession>A0ABP8EID9</accession>
<gene>
    <name evidence="3" type="ORF">GCM10022261_12470</name>
</gene>
<organism evidence="3 4">
    <name type="scientific">Brevibacterium daeguense</name>
    <dbReference type="NCBI Taxonomy" id="909936"/>
    <lineage>
        <taxon>Bacteria</taxon>
        <taxon>Bacillati</taxon>
        <taxon>Actinomycetota</taxon>
        <taxon>Actinomycetes</taxon>
        <taxon>Micrococcales</taxon>
        <taxon>Brevibacteriaceae</taxon>
        <taxon>Brevibacterium</taxon>
    </lineage>
</organism>
<dbReference type="SMART" id="SM00347">
    <property type="entry name" value="HTH_MARR"/>
    <property type="match status" value="1"/>
</dbReference>
<dbReference type="Pfam" id="PF01047">
    <property type="entry name" value="MarR"/>
    <property type="match status" value="1"/>
</dbReference>
<dbReference type="InterPro" id="IPR036388">
    <property type="entry name" value="WH-like_DNA-bd_sf"/>
</dbReference>
<dbReference type="SUPFAM" id="SSF46785">
    <property type="entry name" value="Winged helix' DNA-binding domain"/>
    <property type="match status" value="1"/>
</dbReference>
<evidence type="ECO:0000313" key="3">
    <source>
        <dbReference type="EMBL" id="GAA4283716.1"/>
    </source>
</evidence>
<dbReference type="PROSITE" id="PS50995">
    <property type="entry name" value="HTH_MARR_2"/>
    <property type="match status" value="1"/>
</dbReference>
<dbReference type="InterPro" id="IPR039422">
    <property type="entry name" value="MarR/SlyA-like"/>
</dbReference>
<keyword evidence="4" id="KW-1185">Reference proteome</keyword>
<dbReference type="InterPro" id="IPR000835">
    <property type="entry name" value="HTH_MarR-typ"/>
</dbReference>
<dbReference type="Gene3D" id="1.10.10.10">
    <property type="entry name" value="Winged helix-like DNA-binding domain superfamily/Winged helix DNA-binding domain"/>
    <property type="match status" value="1"/>
</dbReference>
<dbReference type="InterPro" id="IPR036390">
    <property type="entry name" value="WH_DNA-bd_sf"/>
</dbReference>
<evidence type="ECO:0000259" key="2">
    <source>
        <dbReference type="PROSITE" id="PS50995"/>
    </source>
</evidence>
<dbReference type="Proteomes" id="UP001501586">
    <property type="component" value="Unassembled WGS sequence"/>
</dbReference>
<proteinExistence type="predicted"/>
<name>A0ABP8EID9_9MICO</name>
<comment type="caution">
    <text evidence="3">The sequence shown here is derived from an EMBL/GenBank/DDBJ whole genome shotgun (WGS) entry which is preliminary data.</text>
</comment>
<feature type="domain" description="HTH marR-type" evidence="2">
    <location>
        <begin position="28"/>
        <end position="158"/>
    </location>
</feature>
<dbReference type="PANTHER" id="PTHR33164:SF5">
    <property type="entry name" value="ORGANIC HYDROPEROXIDE RESISTANCE TRANSCRIPTIONAL REGULATOR"/>
    <property type="match status" value="1"/>
</dbReference>
<reference evidence="4" key="1">
    <citation type="journal article" date="2019" name="Int. J. Syst. Evol. Microbiol.">
        <title>The Global Catalogue of Microorganisms (GCM) 10K type strain sequencing project: providing services to taxonomists for standard genome sequencing and annotation.</title>
        <authorList>
            <consortium name="The Broad Institute Genomics Platform"/>
            <consortium name="The Broad Institute Genome Sequencing Center for Infectious Disease"/>
            <person name="Wu L."/>
            <person name="Ma J."/>
        </authorList>
    </citation>
    <scope>NUCLEOTIDE SEQUENCE [LARGE SCALE GENOMIC DNA]</scope>
    <source>
        <strain evidence="4">JCM 17458</strain>
    </source>
</reference>
<evidence type="ECO:0000313" key="4">
    <source>
        <dbReference type="Proteomes" id="UP001501586"/>
    </source>
</evidence>
<evidence type="ECO:0000256" key="1">
    <source>
        <dbReference type="ARBA" id="ARBA00004496"/>
    </source>
</evidence>
<dbReference type="EMBL" id="BAABAZ010000004">
    <property type="protein sequence ID" value="GAA4283716.1"/>
    <property type="molecule type" value="Genomic_DNA"/>
</dbReference>
<protein>
    <recommendedName>
        <fullName evidence="2">HTH marR-type domain-containing protein</fullName>
    </recommendedName>
</protein>
<dbReference type="PANTHER" id="PTHR33164">
    <property type="entry name" value="TRANSCRIPTIONAL REGULATOR, MARR FAMILY"/>
    <property type="match status" value="1"/>
</dbReference>
<sequence>MNDPILDHPALDEPALDEPTLADPLALESQVCFALSLASRSVVAAYRPVLEPLKLTHPQYLVMLALWQHAPLSIKQLSARLHLDPGTLSPLTKRLAALGYIERRRDEADERSLALVLTDAGRQLRTAAEAIPGQMIARLGMSESELVVVHSTMMKLIAAADAANSADAANAAGGADAVSAVDAASGADVADDAGPG</sequence>